<dbReference type="Proteomes" id="UP000186955">
    <property type="component" value="Unassembled WGS sequence"/>
</dbReference>
<evidence type="ECO:0000313" key="2">
    <source>
        <dbReference type="Proteomes" id="UP000186955"/>
    </source>
</evidence>
<name>A0A1Q5U4T8_9EURO</name>
<sequence>MIQHAQRRYIGLQHYHEATGVQTGESGTHRVWLARPMEPDCRGALARAVFLTQIPETDALLPSITSSLSSVNRFGEPVHIGMHVGASDAVCCGEANRVSAQNEVISSPTCLLVAATESGFGWDYGESSSRHESRNVSSRWIPVCDVRQETSGPAKPGAGACDMDGRLLPESVRVRRYQIKIGDCSTRICSAVTRQSIQSFYQFMYFYGISKYFHQCVD</sequence>
<reference evidence="1 2" key="1">
    <citation type="submission" date="2016-10" db="EMBL/GenBank/DDBJ databases">
        <title>Genome sequence of the ascomycete fungus Penicillium subrubescens.</title>
        <authorList>
            <person name="De Vries R.P."/>
            <person name="Peng M."/>
            <person name="Dilokpimol A."/>
            <person name="Hilden K."/>
            <person name="Makela M.R."/>
            <person name="Grigoriev I."/>
            <person name="Riley R."/>
            <person name="Granchi Z."/>
        </authorList>
    </citation>
    <scope>NUCLEOTIDE SEQUENCE [LARGE SCALE GENOMIC DNA]</scope>
    <source>
        <strain evidence="1 2">CBS 132785</strain>
    </source>
</reference>
<evidence type="ECO:0000313" key="1">
    <source>
        <dbReference type="EMBL" id="OKP07464.1"/>
    </source>
</evidence>
<gene>
    <name evidence="1" type="ORF">PENSUB_6053</name>
</gene>
<comment type="caution">
    <text evidence="1">The sequence shown here is derived from an EMBL/GenBank/DDBJ whole genome shotgun (WGS) entry which is preliminary data.</text>
</comment>
<keyword evidence="2" id="KW-1185">Reference proteome</keyword>
<protein>
    <submittedName>
        <fullName evidence="1">Uncharacterized protein</fullName>
    </submittedName>
</protein>
<accession>A0A1Q5U4T8</accession>
<dbReference type="EMBL" id="MNBE01000582">
    <property type="protein sequence ID" value="OKP07464.1"/>
    <property type="molecule type" value="Genomic_DNA"/>
</dbReference>
<organism evidence="1 2">
    <name type="scientific">Penicillium subrubescens</name>
    <dbReference type="NCBI Taxonomy" id="1316194"/>
    <lineage>
        <taxon>Eukaryota</taxon>
        <taxon>Fungi</taxon>
        <taxon>Dikarya</taxon>
        <taxon>Ascomycota</taxon>
        <taxon>Pezizomycotina</taxon>
        <taxon>Eurotiomycetes</taxon>
        <taxon>Eurotiomycetidae</taxon>
        <taxon>Eurotiales</taxon>
        <taxon>Aspergillaceae</taxon>
        <taxon>Penicillium</taxon>
    </lineage>
</organism>
<proteinExistence type="predicted"/>
<dbReference type="AlphaFoldDB" id="A0A1Q5U4T8"/>